<name>B8LX90_TALSN</name>
<accession>B8LX90</accession>
<organism evidence="1 2">
    <name type="scientific">Talaromyces stipitatus (strain ATCC 10500 / CBS 375.48 / QM 6759 / NRRL 1006)</name>
    <name type="common">Penicillium stipitatum</name>
    <dbReference type="NCBI Taxonomy" id="441959"/>
    <lineage>
        <taxon>Eukaryota</taxon>
        <taxon>Fungi</taxon>
        <taxon>Dikarya</taxon>
        <taxon>Ascomycota</taxon>
        <taxon>Pezizomycotina</taxon>
        <taxon>Eurotiomycetes</taxon>
        <taxon>Eurotiomycetidae</taxon>
        <taxon>Eurotiales</taxon>
        <taxon>Trichocomaceae</taxon>
        <taxon>Talaromyces</taxon>
        <taxon>Talaromyces sect. Talaromyces</taxon>
    </lineage>
</organism>
<proteinExistence type="predicted"/>
<sequence length="211" mass="23968">MSGIEFPSMSPRRSMRNVNHLNVQNEIQMDPQMDPQNGAQGLRNAARLNRTKRDMAKELFSDKIREKVRQERQAFQRLIAVRDAEIAQLKADLQGCHTHNRSLMQAMNMISRQLHEVMQGIQQHENSQLRADTAGDNNPRLLATDPDPQNMSFPNDHIYVQLEGAAPPFSGTVPSNNAYSLEVQPLPQVAENIRAGEEDDERYLDHIFSAV</sequence>
<dbReference type="InParanoid" id="B8LX90"/>
<dbReference type="HOGENOM" id="CLU_1305594_0_0_1"/>
<protein>
    <submittedName>
        <fullName evidence="1">Uncharacterized protein</fullName>
    </submittedName>
</protein>
<dbReference type="AlphaFoldDB" id="B8LX90"/>
<gene>
    <name evidence="1" type="ORF">TSTA_062270</name>
</gene>
<reference evidence="2" key="1">
    <citation type="journal article" date="2015" name="Genome Announc.">
        <title>Genome sequence of the AIDS-associated pathogen Penicillium marneffei (ATCC18224) and its near taxonomic relative Talaromyces stipitatus (ATCC10500).</title>
        <authorList>
            <person name="Nierman W.C."/>
            <person name="Fedorova-Abrams N.D."/>
            <person name="Andrianopoulos A."/>
        </authorList>
    </citation>
    <scope>NUCLEOTIDE SEQUENCE [LARGE SCALE GENOMIC DNA]</scope>
    <source>
        <strain evidence="2">ATCC 10500 / CBS 375.48 / QM 6759 / NRRL 1006</strain>
    </source>
</reference>
<evidence type="ECO:0000313" key="1">
    <source>
        <dbReference type="EMBL" id="EED22740.1"/>
    </source>
</evidence>
<dbReference type="Proteomes" id="UP000001745">
    <property type="component" value="Unassembled WGS sequence"/>
</dbReference>
<evidence type="ECO:0000313" key="2">
    <source>
        <dbReference type="Proteomes" id="UP000001745"/>
    </source>
</evidence>
<dbReference type="EMBL" id="EQ962652">
    <property type="protein sequence ID" value="EED22740.1"/>
    <property type="molecule type" value="Genomic_DNA"/>
</dbReference>
<dbReference type="GeneID" id="8103886"/>
<dbReference type="VEuPathDB" id="FungiDB:TSTA_062270"/>
<keyword evidence="2" id="KW-1185">Reference proteome</keyword>
<dbReference type="RefSeq" id="XP_002340127.1">
    <property type="nucleotide sequence ID" value="XM_002340086.1"/>
</dbReference>